<evidence type="ECO:0000256" key="1">
    <source>
        <dbReference type="SAM" id="Phobius"/>
    </source>
</evidence>
<reference evidence="2" key="1">
    <citation type="submission" date="2015-10" db="EMBL/GenBank/DDBJ databases">
        <authorList>
            <person name="Gilbert D.G."/>
        </authorList>
    </citation>
    <scope>NUCLEOTIDE SEQUENCE</scope>
</reference>
<protein>
    <submittedName>
        <fullName evidence="2">Membrane protein, clustering with ActP</fullName>
    </submittedName>
</protein>
<sequence length="103" mass="11020">MADSERLARVAADPRYLALTRQRGRFTWTLTFVMLAAYFGFVLLIAFDKSALAAPIGSGVTSIGIPVGLGVILLAIGLTGLYVRRANRDYDALVQSLAEDTGA</sequence>
<dbReference type="PANTHER" id="PTHR38598">
    <property type="entry name" value="INNER MEMBRANE PROTEIN YJCH"/>
    <property type="match status" value="1"/>
</dbReference>
<dbReference type="Pfam" id="PF04341">
    <property type="entry name" value="DUF485"/>
    <property type="match status" value="1"/>
</dbReference>
<dbReference type="AlphaFoldDB" id="A0A160TLL2"/>
<dbReference type="InterPro" id="IPR007436">
    <property type="entry name" value="DUF485"/>
</dbReference>
<name>A0A160TLL2_9ZZZZ</name>
<feature type="transmembrane region" description="Helical" evidence="1">
    <location>
        <begin position="59"/>
        <end position="83"/>
    </location>
</feature>
<feature type="transmembrane region" description="Helical" evidence="1">
    <location>
        <begin position="26"/>
        <end position="47"/>
    </location>
</feature>
<dbReference type="EMBL" id="CZQE01000260">
    <property type="protein sequence ID" value="CUS45451.1"/>
    <property type="molecule type" value="Genomic_DNA"/>
</dbReference>
<dbReference type="PANTHER" id="PTHR38598:SF1">
    <property type="entry name" value="INNER MEMBRANE PROTEIN YJCH"/>
    <property type="match status" value="1"/>
</dbReference>
<accession>A0A160TLL2</accession>
<keyword evidence="1" id="KW-0812">Transmembrane</keyword>
<evidence type="ECO:0000313" key="2">
    <source>
        <dbReference type="EMBL" id="CUS45451.1"/>
    </source>
</evidence>
<organism evidence="2">
    <name type="scientific">hydrothermal vent metagenome</name>
    <dbReference type="NCBI Taxonomy" id="652676"/>
    <lineage>
        <taxon>unclassified sequences</taxon>
        <taxon>metagenomes</taxon>
        <taxon>ecological metagenomes</taxon>
    </lineage>
</organism>
<dbReference type="InterPro" id="IPR052959">
    <property type="entry name" value="Inner_membrane_assoc"/>
</dbReference>
<gene>
    <name evidence="2" type="ORF">MGWOODY_Smn1717</name>
</gene>
<keyword evidence="1" id="KW-0472">Membrane</keyword>
<proteinExistence type="predicted"/>
<keyword evidence="1" id="KW-1133">Transmembrane helix</keyword>
<dbReference type="GO" id="GO:0005886">
    <property type="term" value="C:plasma membrane"/>
    <property type="evidence" value="ECO:0007669"/>
    <property type="project" value="TreeGrafter"/>
</dbReference>